<dbReference type="PRINTS" id="PR00080">
    <property type="entry name" value="SDRFAMILY"/>
</dbReference>
<dbReference type="KEGG" id="sus:Acid_0989"/>
<dbReference type="HOGENOM" id="CLU_010194_2_1_0"/>
<dbReference type="PRINTS" id="PR00081">
    <property type="entry name" value="GDHRDH"/>
</dbReference>
<dbReference type="eggNOG" id="COG0300">
    <property type="taxonomic scope" value="Bacteria"/>
</dbReference>
<dbReference type="AlphaFoldDB" id="Q02AD5"/>
<name>Q02AD5_SOLUE</name>
<accession>Q02AD5</accession>
<dbReference type="InterPro" id="IPR036291">
    <property type="entry name" value="NAD(P)-bd_dom_sf"/>
</dbReference>
<proteinExistence type="inferred from homology"/>
<dbReference type="CDD" id="cd05233">
    <property type="entry name" value="SDR_c"/>
    <property type="match status" value="1"/>
</dbReference>
<reference evidence="4" key="1">
    <citation type="submission" date="2006-10" db="EMBL/GenBank/DDBJ databases">
        <title>Complete sequence of Solibacter usitatus Ellin6076.</title>
        <authorList>
            <consortium name="US DOE Joint Genome Institute"/>
            <person name="Copeland A."/>
            <person name="Lucas S."/>
            <person name="Lapidus A."/>
            <person name="Barry K."/>
            <person name="Detter J.C."/>
            <person name="Glavina del Rio T."/>
            <person name="Hammon N."/>
            <person name="Israni S."/>
            <person name="Dalin E."/>
            <person name="Tice H."/>
            <person name="Pitluck S."/>
            <person name="Thompson L.S."/>
            <person name="Brettin T."/>
            <person name="Bruce D."/>
            <person name="Han C."/>
            <person name="Tapia R."/>
            <person name="Gilna P."/>
            <person name="Schmutz J."/>
            <person name="Larimer F."/>
            <person name="Land M."/>
            <person name="Hauser L."/>
            <person name="Kyrpides N."/>
            <person name="Mikhailova N."/>
            <person name="Janssen P.H."/>
            <person name="Kuske C.R."/>
            <person name="Richardson P."/>
        </authorList>
    </citation>
    <scope>NUCLEOTIDE SEQUENCE</scope>
    <source>
        <strain evidence="4">Ellin6076</strain>
    </source>
</reference>
<protein>
    <submittedName>
        <fullName evidence="4">Short-chain dehydrogenase/reductase SDR</fullName>
    </submittedName>
</protein>
<gene>
    <name evidence="4" type="ordered locus">Acid_0989</name>
</gene>
<dbReference type="Gene3D" id="3.40.50.720">
    <property type="entry name" value="NAD(P)-binding Rossmann-like Domain"/>
    <property type="match status" value="1"/>
</dbReference>
<evidence type="ECO:0000313" key="4">
    <source>
        <dbReference type="EMBL" id="ABJ81987.1"/>
    </source>
</evidence>
<organism evidence="4">
    <name type="scientific">Solibacter usitatus (strain Ellin6076)</name>
    <dbReference type="NCBI Taxonomy" id="234267"/>
    <lineage>
        <taxon>Bacteria</taxon>
        <taxon>Pseudomonadati</taxon>
        <taxon>Acidobacteriota</taxon>
        <taxon>Terriglobia</taxon>
        <taxon>Bryobacterales</taxon>
        <taxon>Solibacteraceae</taxon>
        <taxon>Candidatus Solibacter</taxon>
    </lineage>
</organism>
<dbReference type="InParanoid" id="Q02AD5"/>
<dbReference type="PIRSF" id="PIRSF000126">
    <property type="entry name" value="11-beta-HSD1"/>
    <property type="match status" value="1"/>
</dbReference>
<dbReference type="STRING" id="234267.Acid_0989"/>
<dbReference type="PANTHER" id="PTHR44196">
    <property type="entry name" value="DEHYDROGENASE/REDUCTASE SDR FAMILY MEMBER 7B"/>
    <property type="match status" value="1"/>
</dbReference>
<evidence type="ECO:0000256" key="3">
    <source>
        <dbReference type="RuleBase" id="RU000363"/>
    </source>
</evidence>
<dbReference type="EMBL" id="CP000473">
    <property type="protein sequence ID" value="ABJ81987.1"/>
    <property type="molecule type" value="Genomic_DNA"/>
</dbReference>
<keyword evidence="2" id="KW-0560">Oxidoreductase</keyword>
<dbReference type="InterPro" id="IPR002347">
    <property type="entry name" value="SDR_fam"/>
</dbReference>
<dbReference type="OrthoDB" id="9808814at2"/>
<comment type="similarity">
    <text evidence="1 3">Belongs to the short-chain dehydrogenases/reductases (SDR) family.</text>
</comment>
<dbReference type="PANTHER" id="PTHR44196:SF2">
    <property type="entry name" value="SHORT-CHAIN DEHYDROGENASE-RELATED"/>
    <property type="match status" value="1"/>
</dbReference>
<dbReference type="Pfam" id="PF00106">
    <property type="entry name" value="adh_short"/>
    <property type="match status" value="1"/>
</dbReference>
<dbReference type="GO" id="GO:0016020">
    <property type="term" value="C:membrane"/>
    <property type="evidence" value="ECO:0007669"/>
    <property type="project" value="TreeGrafter"/>
</dbReference>
<evidence type="ECO:0000256" key="1">
    <source>
        <dbReference type="ARBA" id="ARBA00006484"/>
    </source>
</evidence>
<sequence length="261" mass="27768">MAKGMALITGASSGIGAELARLCAADGYGLILVARRTDRLEQLGAELAAAHNVKFRTIAADLAEPDAATAIYRQTSGDTIDILINNAGFGLRGRYDQTEWNAEARLIQVNITALAQLTKSYVKDMVRRGSGRILNVGSTAAFVPGPLMAMYYASKAFVVSFSEALAKEFEGTGVTVTVLCPGPTRTEFDAAAGITDSKLFRGSAMTAQEVAQIGYRAMMAGQAEVIAGARNRWMILSTRLAPRTMLAAIAKRLNSSEHSVQ</sequence>
<dbReference type="SUPFAM" id="SSF51735">
    <property type="entry name" value="NAD(P)-binding Rossmann-fold domains"/>
    <property type="match status" value="1"/>
</dbReference>
<evidence type="ECO:0000256" key="2">
    <source>
        <dbReference type="ARBA" id="ARBA00023002"/>
    </source>
</evidence>
<dbReference type="GO" id="GO:0016491">
    <property type="term" value="F:oxidoreductase activity"/>
    <property type="evidence" value="ECO:0007669"/>
    <property type="project" value="UniProtKB-KW"/>
</dbReference>